<comment type="caution">
    <text evidence="1">The sequence shown here is derived from an EMBL/GenBank/DDBJ whole genome shotgun (WGS) entry which is preliminary data.</text>
</comment>
<evidence type="ECO:0000313" key="2">
    <source>
        <dbReference type="Proteomes" id="UP000689195"/>
    </source>
</evidence>
<accession>A0A8S1UYD8</accession>
<name>A0A8S1UYD8_9CILI</name>
<dbReference type="AlphaFoldDB" id="A0A8S1UYD8"/>
<sequence length="84" mass="9745">MKVLINILQQFAMLYIKMVRKPDGINHLQKLNIYLRTVVIVNMMKQVDNWGEISDTYNTLSQITANGEYNNGKKVGERVEMTVK</sequence>
<reference evidence="1" key="1">
    <citation type="submission" date="2021-01" db="EMBL/GenBank/DDBJ databases">
        <authorList>
            <consortium name="Genoscope - CEA"/>
            <person name="William W."/>
        </authorList>
    </citation>
    <scope>NUCLEOTIDE SEQUENCE</scope>
</reference>
<keyword evidence="2" id="KW-1185">Reference proteome</keyword>
<proteinExistence type="predicted"/>
<protein>
    <submittedName>
        <fullName evidence="1">Uncharacterized protein</fullName>
    </submittedName>
</protein>
<gene>
    <name evidence="1" type="ORF">PPENT_87.1.T0510197</name>
</gene>
<organism evidence="1 2">
    <name type="scientific">Paramecium pentaurelia</name>
    <dbReference type="NCBI Taxonomy" id="43138"/>
    <lineage>
        <taxon>Eukaryota</taxon>
        <taxon>Sar</taxon>
        <taxon>Alveolata</taxon>
        <taxon>Ciliophora</taxon>
        <taxon>Intramacronucleata</taxon>
        <taxon>Oligohymenophorea</taxon>
        <taxon>Peniculida</taxon>
        <taxon>Parameciidae</taxon>
        <taxon>Paramecium</taxon>
    </lineage>
</organism>
<dbReference type="Proteomes" id="UP000689195">
    <property type="component" value="Unassembled WGS sequence"/>
</dbReference>
<evidence type="ECO:0000313" key="1">
    <source>
        <dbReference type="EMBL" id="CAD8169685.1"/>
    </source>
</evidence>
<dbReference type="EMBL" id="CAJJDO010000051">
    <property type="protein sequence ID" value="CAD8169685.1"/>
    <property type="molecule type" value="Genomic_DNA"/>
</dbReference>